<dbReference type="PATRIC" id="fig|1590043.3.peg.382"/>
<comment type="caution">
    <text evidence="2">The sequence shown here is derived from an EMBL/GenBank/DDBJ whole genome shotgun (WGS) entry which is preliminary data.</text>
</comment>
<dbReference type="SMART" id="SM01321">
    <property type="entry name" value="Y1_Tnp"/>
    <property type="match status" value="1"/>
</dbReference>
<dbReference type="STRING" id="295108.HT99x_00381"/>
<gene>
    <name evidence="2" type="ORF">HT99x_00381</name>
</gene>
<dbReference type="OrthoDB" id="9814067at2"/>
<dbReference type="EMBL" id="LKAJ01000001">
    <property type="protein sequence ID" value="KRG22840.1"/>
    <property type="molecule type" value="Genomic_DNA"/>
</dbReference>
<reference evidence="2" key="1">
    <citation type="submission" date="2015-09" db="EMBL/GenBank/DDBJ databases">
        <title>Draft Genome Sequences of Two Novel Amoeba-resistant Intranuclear Bacteria, Candidatus Berkiella cookevillensis and Candidatus Berkiella aquae.</title>
        <authorList>
            <person name="Mehari Y.T."/>
            <person name="Arivett B.A."/>
            <person name="Farone A.L."/>
            <person name="Gunderson J.H."/>
            <person name="Farone M.B."/>
        </authorList>
    </citation>
    <scope>NUCLEOTIDE SEQUENCE [LARGE SCALE GENOMIC DNA]</scope>
    <source>
        <strain evidence="2">HT99</strain>
    </source>
</reference>
<organism evidence="2">
    <name type="scientific">Candidatus Berkiella aquae</name>
    <dbReference type="NCBI Taxonomy" id="295108"/>
    <lineage>
        <taxon>Bacteria</taxon>
        <taxon>Pseudomonadati</taxon>
        <taxon>Pseudomonadota</taxon>
        <taxon>Gammaproteobacteria</taxon>
        <taxon>Candidatus Berkiellales</taxon>
        <taxon>Candidatus Berkiellaceae</taxon>
        <taxon>Candidatus Berkiella</taxon>
    </lineage>
</organism>
<dbReference type="PANTHER" id="PTHR34322">
    <property type="entry name" value="TRANSPOSASE, Y1_TNP DOMAIN-CONTAINING"/>
    <property type="match status" value="1"/>
</dbReference>
<sequence length="330" mass="38024">MTIARSFQIDLTISHYYHCMMRCVRRSYLCGHDNETGHDYSHRKPWIVSRIKHLASIFAIKVCSSDLMSNHYHLVLFVNDSESQAWKPEEVIARWAQLFPKDAKSIKMLSKNEIEHKIALWRLRLMDISWFMRCLNESIARHSNKEDDKKGRFWEGRFKSQALLDEGAILSAMVYVDLNPIRAGMAFTPETSDFTSIQDRLSCLAKQLKDEASPKKLNSLKQPKHLMPFLTMGNQCIDFALSDYLQLVDSTGRIFREGKRGAIPQDIAPILSRLHLNPGTWLSMVKNLQTNFSYAVGHTAVLIDFGRNYHCKTPKGLIVTKKYYSDVASF</sequence>
<dbReference type="PANTHER" id="PTHR34322:SF2">
    <property type="entry name" value="TRANSPOSASE IS200-LIKE DOMAIN-CONTAINING PROTEIN"/>
    <property type="match status" value="1"/>
</dbReference>
<dbReference type="GO" id="GO:0003677">
    <property type="term" value="F:DNA binding"/>
    <property type="evidence" value="ECO:0007669"/>
    <property type="project" value="InterPro"/>
</dbReference>
<dbReference type="InterPro" id="IPR036515">
    <property type="entry name" value="Transposase_17_sf"/>
</dbReference>
<dbReference type="AlphaFoldDB" id="A0A0Q9Z2R1"/>
<name>A0A0Q9Z2R1_9GAMM</name>
<dbReference type="InterPro" id="IPR002686">
    <property type="entry name" value="Transposase_17"/>
</dbReference>
<proteinExistence type="predicted"/>
<dbReference type="GO" id="GO:0004803">
    <property type="term" value="F:transposase activity"/>
    <property type="evidence" value="ECO:0007669"/>
    <property type="project" value="InterPro"/>
</dbReference>
<protein>
    <recommendedName>
        <fullName evidence="1">Transposase IS200-like domain-containing protein</fullName>
    </recommendedName>
</protein>
<accession>A0A0Q9Z2R1</accession>
<feature type="domain" description="Transposase IS200-like" evidence="1">
    <location>
        <begin position="12"/>
        <end position="179"/>
    </location>
</feature>
<dbReference type="Gene3D" id="3.30.70.1290">
    <property type="entry name" value="Transposase IS200-like"/>
    <property type="match status" value="1"/>
</dbReference>
<evidence type="ECO:0000313" key="2">
    <source>
        <dbReference type="EMBL" id="KRG22840.1"/>
    </source>
</evidence>
<dbReference type="GO" id="GO:0006313">
    <property type="term" value="P:DNA transposition"/>
    <property type="evidence" value="ECO:0007669"/>
    <property type="project" value="InterPro"/>
</dbReference>
<evidence type="ECO:0000259" key="1">
    <source>
        <dbReference type="SMART" id="SM01321"/>
    </source>
</evidence>
<dbReference type="SUPFAM" id="SSF143422">
    <property type="entry name" value="Transposase IS200-like"/>
    <property type="match status" value="1"/>
</dbReference>